<dbReference type="Pfam" id="PF13424">
    <property type="entry name" value="TPR_12"/>
    <property type="match status" value="2"/>
</dbReference>
<dbReference type="PANTHER" id="PTHR45641:SF19">
    <property type="entry name" value="NEPHROCYSTIN-3"/>
    <property type="match status" value="1"/>
</dbReference>
<feature type="domain" description="CHAT" evidence="3">
    <location>
        <begin position="827"/>
        <end position="1134"/>
    </location>
</feature>
<dbReference type="EMBL" id="JRYR02000001">
    <property type="protein sequence ID" value="OHX66111.1"/>
    <property type="molecule type" value="Genomic_DNA"/>
</dbReference>
<keyword evidence="2" id="KW-0802">TPR repeat</keyword>
<dbReference type="SUPFAM" id="SSF48452">
    <property type="entry name" value="TPR-like"/>
    <property type="match status" value="3"/>
</dbReference>
<keyword evidence="1" id="KW-0677">Repeat</keyword>
<dbReference type="PANTHER" id="PTHR45641">
    <property type="entry name" value="TETRATRICOPEPTIDE REPEAT PROTEIN (AFU_ORTHOLOGUE AFUA_6G03870)"/>
    <property type="match status" value="1"/>
</dbReference>
<sequence>MNSSFSLLFIFFSFYLIAPSIGVEKENFSVSDIILLSNQGKLNQAKQKSEKWVDHEIKIHGENTIHETLPRIILGRICLTRQEYTEASNQFKKTLEIFDKTTGWLYPDYALTLNYLCTSYILQGRKDEAEKWMNQILSILDNTLGNTNANQVHYLGNKGLIAFRNGDIRNAEQYFTEADSLSKTIEEKFTFDNDFSDLKIYIGKLYNATNRQDLAQEVLNKELSRLKEKGWDKSANYARCKLVLGEAMMLDGLYEEAEKQVTKVRDIAEEMLGKNHFAYASINTTLALIFYHQSRFLEAEQLLNTSIQIYQKDTKEKFKYVECFVGLINIKIKRGDYSDVEQMLNKVESLLGEEARNNLYFETTKARWYIINGRFVDAEILLTSQLEQLRFTHNMYTRNFVESYLDLIELQIYMGRVERPKKLLKQGKALLLKVKQDSTINFAEVLAVEAYLAESEMDFQTALKKNQESLQLMHNIFGERHYAMAIVNEQIGRDYYHLHQYDSANVYINESLELFQKYVTASEVHFIQARMYKALLAIKTNDYQSALSIYEELSKETISGTILNTRVRSGWAYTYALLKEWSKAEEIIIAAVEDRFRFYEQTMRYSSSQEKMKYLQNTNTLFDRFFEIFDMMGDEVSPLMLKHCYDIQLQFRDFFLVETRDRLNHMYKYRQERIKQGFPSYTSNILKGRDQIATLNFFTEEQREKLNIDQSKLQFKINNLEKTLVLASNEYVGKQEMTKRLTWENVKEKVKENEVAIEIVKLRTSGKRVTKYIALLVHSQSEYPIKIDLGEDEFLEGKVFFNYQRQSLPLGRGLTFVNEANDDDPYNNYWKPIKDKLAELSITADKIYLVADGIYNLININTLKNPNTEQYVIQEDFVRQLTSTTAEYNNEPKVRKKHQRALLIGNPVFDEKLIKNSNTRGTISKGLNVKLAELPGTGKEIKNSQDMLTENGWEVEIFTRDAAKEEVLKSLKKSAEVIHIATHGFFINHLKNEINENSLLRSGLFFSEYTNSEARSLEEIYQSGNDGILTAFEVAGLNLQNTDLLILSACQSGVSEVTEGKGISGLQYAFGIAGVKTVIMSLWSVDDKATQELMTQFYKHWNETSDRYVAFRQAQLDMLEKYKRPYFWGPFVMVN</sequence>
<dbReference type="RefSeq" id="WP_044218603.1">
    <property type="nucleotide sequence ID" value="NZ_JRYR02000001.1"/>
</dbReference>
<dbReference type="Pfam" id="PF12770">
    <property type="entry name" value="CHAT"/>
    <property type="match status" value="1"/>
</dbReference>
<evidence type="ECO:0000313" key="5">
    <source>
        <dbReference type="Proteomes" id="UP000179797"/>
    </source>
</evidence>
<name>A0A1S1YYM1_FLAPC</name>
<gene>
    <name evidence="4" type="ORF">NH26_06985</name>
</gene>
<protein>
    <recommendedName>
        <fullName evidence="3">CHAT domain-containing protein</fullName>
    </recommendedName>
</protein>
<dbReference type="InterPro" id="IPR019734">
    <property type="entry name" value="TPR_rpt"/>
</dbReference>
<keyword evidence="5" id="KW-1185">Reference proteome</keyword>
<dbReference type="InterPro" id="IPR011990">
    <property type="entry name" value="TPR-like_helical_dom_sf"/>
</dbReference>
<evidence type="ECO:0000256" key="1">
    <source>
        <dbReference type="ARBA" id="ARBA00022737"/>
    </source>
</evidence>
<proteinExistence type="predicted"/>
<organism evidence="4 5">
    <name type="scientific">Flammeovirga pacifica</name>
    <dbReference type="NCBI Taxonomy" id="915059"/>
    <lineage>
        <taxon>Bacteria</taxon>
        <taxon>Pseudomonadati</taxon>
        <taxon>Bacteroidota</taxon>
        <taxon>Cytophagia</taxon>
        <taxon>Cytophagales</taxon>
        <taxon>Flammeovirgaceae</taxon>
        <taxon>Flammeovirga</taxon>
    </lineage>
</organism>
<comment type="caution">
    <text evidence="4">The sequence shown here is derived from an EMBL/GenBank/DDBJ whole genome shotgun (WGS) entry which is preliminary data.</text>
</comment>
<evidence type="ECO:0000313" key="4">
    <source>
        <dbReference type="EMBL" id="OHX66111.1"/>
    </source>
</evidence>
<dbReference type="STRING" id="915059.NH26_06985"/>
<dbReference type="InterPro" id="IPR024983">
    <property type="entry name" value="CHAT_dom"/>
</dbReference>
<evidence type="ECO:0000259" key="3">
    <source>
        <dbReference type="Pfam" id="PF12770"/>
    </source>
</evidence>
<dbReference type="AlphaFoldDB" id="A0A1S1YYM1"/>
<dbReference type="OrthoDB" id="9771112at2"/>
<dbReference type="SMART" id="SM00028">
    <property type="entry name" value="TPR"/>
    <property type="match status" value="7"/>
</dbReference>
<accession>A0A1S1YYM1</accession>
<dbReference type="Gene3D" id="1.25.40.10">
    <property type="entry name" value="Tetratricopeptide repeat domain"/>
    <property type="match status" value="3"/>
</dbReference>
<dbReference type="Proteomes" id="UP000179797">
    <property type="component" value="Unassembled WGS sequence"/>
</dbReference>
<evidence type="ECO:0000256" key="2">
    <source>
        <dbReference type="ARBA" id="ARBA00022803"/>
    </source>
</evidence>
<reference evidence="4 5" key="1">
    <citation type="journal article" date="2012" name="Int. J. Syst. Evol. Microbiol.">
        <title>Flammeovirga pacifica sp. nov., isolated from deep-sea sediment.</title>
        <authorList>
            <person name="Xu H."/>
            <person name="Fu Y."/>
            <person name="Yang N."/>
            <person name="Ding Z."/>
            <person name="Lai Q."/>
            <person name="Zeng R."/>
        </authorList>
    </citation>
    <scope>NUCLEOTIDE SEQUENCE [LARGE SCALE GENOMIC DNA]</scope>
    <source>
        <strain evidence="5">DSM 24597 / LMG 26175 / WPAGA1</strain>
    </source>
</reference>